<evidence type="ECO:0000256" key="2">
    <source>
        <dbReference type="ARBA" id="ARBA00023117"/>
    </source>
</evidence>
<dbReference type="AlphaFoldDB" id="A0A7J6LPM7"/>
<dbReference type="SUPFAM" id="SSF47370">
    <property type="entry name" value="Bromodomain"/>
    <property type="match status" value="1"/>
</dbReference>
<dbReference type="InterPro" id="IPR036427">
    <property type="entry name" value="Bromodomain-like_sf"/>
</dbReference>
<keyword evidence="2" id="KW-0103">Bromodomain</keyword>
<feature type="compositionally biased region" description="Basic and acidic residues" evidence="4">
    <location>
        <begin position="306"/>
        <end position="318"/>
    </location>
</feature>
<feature type="compositionally biased region" description="Basic residues" evidence="4">
    <location>
        <begin position="57"/>
        <end position="74"/>
    </location>
</feature>
<dbReference type="OrthoDB" id="441270at2759"/>
<proteinExistence type="predicted"/>
<feature type="region of interest" description="Disordered" evidence="4">
    <location>
        <begin position="344"/>
        <end position="376"/>
    </location>
</feature>
<dbReference type="InterPro" id="IPR038336">
    <property type="entry name" value="NET_sf"/>
</dbReference>
<feature type="compositionally biased region" description="Low complexity" evidence="4">
    <location>
        <begin position="492"/>
        <end position="501"/>
    </location>
</feature>
<dbReference type="EMBL" id="JAAPAO010000394">
    <property type="protein sequence ID" value="KAF4660980.1"/>
    <property type="molecule type" value="Genomic_DNA"/>
</dbReference>
<dbReference type="Gene3D" id="1.20.920.10">
    <property type="entry name" value="Bromodomain-like"/>
    <property type="match status" value="1"/>
</dbReference>
<feature type="compositionally biased region" description="Acidic residues" evidence="4">
    <location>
        <begin position="121"/>
        <end position="130"/>
    </location>
</feature>
<evidence type="ECO:0000256" key="4">
    <source>
        <dbReference type="SAM" id="MobiDB-lite"/>
    </source>
</evidence>
<comment type="caution">
    <text evidence="6">The sequence shown here is derived from an EMBL/GenBank/DDBJ whole genome shotgun (WGS) entry which is preliminary data.</text>
</comment>
<feature type="region of interest" description="Disordered" evidence="4">
    <location>
        <begin position="466"/>
        <end position="524"/>
    </location>
</feature>
<evidence type="ECO:0000313" key="6">
    <source>
        <dbReference type="EMBL" id="KAF4660980.1"/>
    </source>
</evidence>
<feature type="compositionally biased region" description="Basic and acidic residues" evidence="4">
    <location>
        <begin position="507"/>
        <end position="518"/>
    </location>
</feature>
<feature type="compositionally biased region" description="Basic residues" evidence="4">
    <location>
        <begin position="296"/>
        <end position="305"/>
    </location>
</feature>
<evidence type="ECO:0000259" key="5">
    <source>
        <dbReference type="PROSITE" id="PS51525"/>
    </source>
</evidence>
<feature type="domain" description="NET" evidence="5">
    <location>
        <begin position="360"/>
        <end position="444"/>
    </location>
</feature>
<keyword evidence="1" id="KW-0805">Transcription regulation</keyword>
<protein>
    <recommendedName>
        <fullName evidence="5">NET domain-containing protein</fullName>
    </recommendedName>
</protein>
<dbReference type="PANTHER" id="PTHR45926">
    <property type="entry name" value="OSJNBA0053K19.4 PROTEIN"/>
    <property type="match status" value="1"/>
</dbReference>
<accession>A0A7J6LPM7</accession>
<feature type="compositionally biased region" description="Basic and acidic residues" evidence="4">
    <location>
        <begin position="286"/>
        <end position="295"/>
    </location>
</feature>
<reference evidence="6 7" key="1">
    <citation type="submission" date="2020-04" db="EMBL/GenBank/DDBJ databases">
        <title>Perkinsus chesapeaki whole genome sequence.</title>
        <authorList>
            <person name="Bogema D.R."/>
        </authorList>
    </citation>
    <scope>NUCLEOTIDE SEQUENCE [LARGE SCALE GENOMIC DNA]</scope>
    <source>
        <strain evidence="6">ATCC PRA-425</strain>
    </source>
</reference>
<feature type="region of interest" description="Disordered" evidence="4">
    <location>
        <begin position="42"/>
        <end position="130"/>
    </location>
</feature>
<organism evidence="6 7">
    <name type="scientific">Perkinsus chesapeaki</name>
    <name type="common">Clam parasite</name>
    <name type="synonym">Perkinsus andrewsi</name>
    <dbReference type="NCBI Taxonomy" id="330153"/>
    <lineage>
        <taxon>Eukaryota</taxon>
        <taxon>Sar</taxon>
        <taxon>Alveolata</taxon>
        <taxon>Perkinsozoa</taxon>
        <taxon>Perkinsea</taxon>
        <taxon>Perkinsida</taxon>
        <taxon>Perkinsidae</taxon>
        <taxon>Perkinsus</taxon>
    </lineage>
</organism>
<name>A0A7J6LPM7_PERCH</name>
<dbReference type="InterPro" id="IPR027353">
    <property type="entry name" value="NET_dom"/>
</dbReference>
<dbReference type="Proteomes" id="UP000591131">
    <property type="component" value="Unassembled WGS sequence"/>
</dbReference>
<evidence type="ECO:0000256" key="3">
    <source>
        <dbReference type="ARBA" id="ARBA00023163"/>
    </source>
</evidence>
<gene>
    <name evidence="6" type="ORF">FOL47_006886</name>
</gene>
<evidence type="ECO:0000313" key="7">
    <source>
        <dbReference type="Proteomes" id="UP000591131"/>
    </source>
</evidence>
<feature type="compositionally biased region" description="Low complexity" evidence="4">
    <location>
        <begin position="75"/>
        <end position="94"/>
    </location>
</feature>
<keyword evidence="7" id="KW-1185">Reference proteome</keyword>
<keyword evidence="3" id="KW-0804">Transcription</keyword>
<evidence type="ECO:0000256" key="1">
    <source>
        <dbReference type="ARBA" id="ARBA00023015"/>
    </source>
</evidence>
<dbReference type="Gene3D" id="1.20.1270.220">
    <property type="match status" value="1"/>
</dbReference>
<dbReference type="PROSITE" id="PS51525">
    <property type="entry name" value="NET"/>
    <property type="match status" value="1"/>
</dbReference>
<feature type="region of interest" description="Disordered" evidence="4">
    <location>
        <begin position="278"/>
        <end position="318"/>
    </location>
</feature>
<sequence>MLQVSPNTAESPEILHRGERFLCPEEAAELNEQIDGSGMIFEEVEYPPVAPPSSANRRTKAKAKAKSLGKRRKTTSSSSSSPTSSQTATSPGSPRQSAAPKRRGRPSKTAAPASLPLNTASEDDDDEGIEELPNLEGLAGIRRTALLDVLKGIKSDSRKREQHNDSIYYWYGTATFPEQVEGAKPKAYQLPTDLGTIRENVIKGNYETHLAMEKDINKIVRHGLKGFPSDSGPFRAAERLNKLAAGLVQKASYRINNEDYKEKYISTEIMAAIFTKEGASSVGSSPKKEKREAKQGIKKGGSKKSSKGEGTRSKDSEKNLEALNSQIAALQEKLAELADQGVSLTRAPTTSPGSPPEGGVGRSSQAPLPLTLDEKSKLEDDMNQLTAEDLALVVEKKLKGRPGVVLDPATGQLCELDVDLMSARDQRNLKRYVARLLNLHNQKVKENEERAREIVAHEKAVAQLQAERALKRKYRGGDHSSSSSSSDDDDSSSSSGSSSSDSSDDEGSGKDELSKIYEKGTGAV</sequence>